<keyword evidence="3" id="KW-1185">Reference proteome</keyword>
<feature type="transmembrane region" description="Helical" evidence="1">
    <location>
        <begin position="124"/>
        <end position="145"/>
    </location>
</feature>
<dbReference type="GO" id="GO:0005886">
    <property type="term" value="C:plasma membrane"/>
    <property type="evidence" value="ECO:0007669"/>
    <property type="project" value="UniProtKB-SubCell"/>
</dbReference>
<feature type="transmembrane region" description="Helical" evidence="1">
    <location>
        <begin position="157"/>
        <end position="181"/>
    </location>
</feature>
<keyword evidence="1" id="KW-0472">Membrane</keyword>
<evidence type="ECO:0000256" key="1">
    <source>
        <dbReference type="SAM" id="Phobius"/>
    </source>
</evidence>
<proteinExistence type="predicted"/>
<protein>
    <submittedName>
        <fullName evidence="2">ABC transporter permease</fullName>
    </submittedName>
</protein>
<dbReference type="RefSeq" id="WP_104364920.1">
    <property type="nucleotide sequence ID" value="NZ_PSZD01000053.1"/>
</dbReference>
<feature type="transmembrane region" description="Helical" evidence="1">
    <location>
        <begin position="233"/>
        <end position="257"/>
    </location>
</feature>
<feature type="transmembrane region" description="Helical" evidence="1">
    <location>
        <begin position="188"/>
        <end position="213"/>
    </location>
</feature>
<dbReference type="AlphaFoldDB" id="A0A2S5ZUH3"/>
<feature type="transmembrane region" description="Helical" evidence="1">
    <location>
        <begin position="18"/>
        <end position="39"/>
    </location>
</feature>
<evidence type="ECO:0000313" key="3">
    <source>
        <dbReference type="Proteomes" id="UP000238356"/>
    </source>
</evidence>
<dbReference type="Proteomes" id="UP000238356">
    <property type="component" value="Unassembled WGS sequence"/>
</dbReference>
<organism evidence="2 3">
    <name type="scientific">Nocardia nova</name>
    <dbReference type="NCBI Taxonomy" id="37330"/>
    <lineage>
        <taxon>Bacteria</taxon>
        <taxon>Bacillati</taxon>
        <taxon>Actinomycetota</taxon>
        <taxon>Actinomycetes</taxon>
        <taxon>Mycobacteriales</taxon>
        <taxon>Nocardiaceae</taxon>
        <taxon>Nocardia</taxon>
    </lineage>
</organism>
<reference evidence="2 3" key="1">
    <citation type="submission" date="2018-02" db="EMBL/GenBank/DDBJ databases">
        <title>8 Nocardia nova and 1 Nocardia cyriacigeorgica strain used for evolution to TMP-SMX.</title>
        <authorList>
            <person name="Mehta H."/>
            <person name="Weng J."/>
            <person name="Shamoo Y."/>
        </authorList>
    </citation>
    <scope>NUCLEOTIDE SEQUENCE [LARGE SCALE GENOMIC DNA]</scope>
    <source>
        <strain evidence="2 3">BAA2227</strain>
    </source>
</reference>
<dbReference type="EMBL" id="PSZD01000053">
    <property type="protein sequence ID" value="PPJ18788.1"/>
    <property type="molecule type" value="Genomic_DNA"/>
</dbReference>
<name>A0A2S5ZUH3_9NOCA</name>
<accession>A0A2S5ZUH3</accession>
<dbReference type="Pfam" id="PF12679">
    <property type="entry name" value="ABC2_membrane_2"/>
    <property type="match status" value="1"/>
</dbReference>
<keyword evidence="1" id="KW-0812">Transmembrane</keyword>
<comment type="caution">
    <text evidence="2">The sequence shown here is derived from an EMBL/GenBank/DDBJ whole genome shotgun (WGS) entry which is preliminary data.</text>
</comment>
<feature type="transmembrane region" description="Helical" evidence="1">
    <location>
        <begin position="76"/>
        <end position="98"/>
    </location>
</feature>
<gene>
    <name evidence="2" type="ORF">C5F51_36135</name>
</gene>
<sequence length="263" mass="26985">MPDIGVAGLDLRLRRRSVFGYTIGLGAYALVIVALYPSFRSDTSLDQLLTNDPTMAALFGVSGSLTSPTGWLNANLYANFVPLIVLLITVGYGASCLAGQDEDGTLALVATLPVSRRRVVLQKAAALTVLSLPAAVATMACVLVGRGFDLDVSVSALAGITVGVLLLGVDFGAVAMLIGAATGSRGTALGVTSAVAAAAYLISSLAPVVHWLHPARFASPFFYAVGDGQLDHGLSFAWLGVLVGIALAAVAATIATFERLDLH</sequence>
<dbReference type="GO" id="GO:0140359">
    <property type="term" value="F:ABC-type transporter activity"/>
    <property type="evidence" value="ECO:0007669"/>
    <property type="project" value="InterPro"/>
</dbReference>
<keyword evidence="1" id="KW-1133">Transmembrane helix</keyword>
<evidence type="ECO:0000313" key="2">
    <source>
        <dbReference type="EMBL" id="PPJ18788.1"/>
    </source>
</evidence>